<dbReference type="HAMAP" id="MF_01925">
    <property type="entry name" value="P5C_reductase"/>
    <property type="match status" value="1"/>
</dbReference>
<protein>
    <recommendedName>
        <fullName evidence="4 5">Pyrroline-5-carboxylate reductase</fullName>
        <shortName evidence="4">P5C reductase</shortName>
        <shortName evidence="4">P5CR</shortName>
        <ecNumber evidence="4 5">1.5.1.2</ecNumber>
    </recommendedName>
    <alternativeName>
        <fullName evidence="4">PCA reductase</fullName>
    </alternativeName>
</protein>
<dbReference type="InterPro" id="IPR036291">
    <property type="entry name" value="NAD(P)-bd_dom_sf"/>
</dbReference>
<evidence type="ECO:0000313" key="9">
    <source>
        <dbReference type="EMBL" id="NHN83383.1"/>
    </source>
</evidence>
<evidence type="ECO:0000256" key="5">
    <source>
        <dbReference type="NCBIfam" id="TIGR00112"/>
    </source>
</evidence>
<feature type="domain" description="Pyrroline-5-carboxylate reductase catalytic N-terminal" evidence="7">
    <location>
        <begin position="10"/>
        <end position="100"/>
    </location>
</feature>
<dbReference type="SUPFAM" id="SSF51735">
    <property type="entry name" value="NAD(P)-binding Rossmann-fold domains"/>
    <property type="match status" value="1"/>
</dbReference>
<evidence type="ECO:0000256" key="1">
    <source>
        <dbReference type="ARBA" id="ARBA00005525"/>
    </source>
</evidence>
<dbReference type="GO" id="GO:0004735">
    <property type="term" value="F:pyrroline-5-carboxylate reductase activity"/>
    <property type="evidence" value="ECO:0007669"/>
    <property type="project" value="UniProtKB-EC"/>
</dbReference>
<comment type="catalytic activity">
    <reaction evidence="4">
        <text>L-proline + NAD(+) = (S)-1-pyrroline-5-carboxylate + NADH + 2 H(+)</text>
        <dbReference type="Rhea" id="RHEA:14105"/>
        <dbReference type="ChEBI" id="CHEBI:15378"/>
        <dbReference type="ChEBI" id="CHEBI:17388"/>
        <dbReference type="ChEBI" id="CHEBI:57540"/>
        <dbReference type="ChEBI" id="CHEBI:57945"/>
        <dbReference type="ChEBI" id="CHEBI:60039"/>
        <dbReference type="EC" id="1.5.1.2"/>
    </reaction>
</comment>
<reference evidence="9 10" key="1">
    <citation type="journal article" date="2020" name="Int. J. Syst. Evol. Microbiol.">
        <title>Novel acetic acid bacteria from cider fermentations: Acetobacter conturbans sp. nov. and Acetobacter fallax sp. nov.</title>
        <authorList>
            <person name="Sombolestani A.S."/>
            <person name="Cleenwerck I."/>
            <person name="Cnockaert M."/>
            <person name="Borremans W."/>
            <person name="Wieme A.D."/>
            <person name="De Vuyst L."/>
            <person name="Vandamme P."/>
        </authorList>
    </citation>
    <scope>NUCLEOTIDE SEQUENCE [LARGE SCALE GENOMIC DNA]</scope>
    <source>
        <strain evidence="9 10">LMG 30640</strain>
    </source>
</reference>
<keyword evidence="4" id="KW-0963">Cytoplasm</keyword>
<organism evidence="9 10">
    <name type="scientific">Acetobacter musti</name>
    <dbReference type="NCBI Taxonomy" id="864732"/>
    <lineage>
        <taxon>Bacteria</taxon>
        <taxon>Pseudomonadati</taxon>
        <taxon>Pseudomonadota</taxon>
        <taxon>Alphaproteobacteria</taxon>
        <taxon>Acetobacterales</taxon>
        <taxon>Acetobacteraceae</taxon>
        <taxon>Acetobacter</taxon>
    </lineage>
</organism>
<evidence type="ECO:0000256" key="4">
    <source>
        <dbReference type="HAMAP-Rule" id="MF_01925"/>
    </source>
</evidence>
<dbReference type="InterPro" id="IPR029036">
    <property type="entry name" value="P5CR_dimer"/>
</dbReference>
<dbReference type="Pfam" id="PF14748">
    <property type="entry name" value="P5CR_dimer"/>
    <property type="match status" value="1"/>
</dbReference>
<dbReference type="RefSeq" id="WP_173581820.1">
    <property type="nucleotide sequence ID" value="NZ_WOTB01000002.1"/>
</dbReference>
<comment type="subcellular location">
    <subcellularLocation>
        <location evidence="4">Cytoplasm</location>
    </subcellularLocation>
</comment>
<dbReference type="NCBIfam" id="TIGR00112">
    <property type="entry name" value="proC"/>
    <property type="match status" value="1"/>
</dbReference>
<dbReference type="PANTHER" id="PTHR11645">
    <property type="entry name" value="PYRROLINE-5-CARBOXYLATE REDUCTASE"/>
    <property type="match status" value="1"/>
</dbReference>
<dbReference type="Gene3D" id="3.40.50.720">
    <property type="entry name" value="NAD(P)-binding Rossmann-like Domain"/>
    <property type="match status" value="1"/>
</dbReference>
<dbReference type="Gene3D" id="1.10.3730.10">
    <property type="entry name" value="ProC C-terminal domain-like"/>
    <property type="match status" value="1"/>
</dbReference>
<feature type="domain" description="Pyrroline-5-carboxylate reductase dimerisation" evidence="8">
    <location>
        <begin position="169"/>
        <end position="274"/>
    </location>
</feature>
<dbReference type="EMBL" id="WOTB01000002">
    <property type="protein sequence ID" value="NHN83383.1"/>
    <property type="molecule type" value="Genomic_DNA"/>
</dbReference>
<evidence type="ECO:0000259" key="8">
    <source>
        <dbReference type="Pfam" id="PF14748"/>
    </source>
</evidence>
<dbReference type="PIRSF" id="PIRSF000193">
    <property type="entry name" value="Pyrrol-5-carb_rd"/>
    <property type="match status" value="1"/>
</dbReference>
<dbReference type="InterPro" id="IPR053790">
    <property type="entry name" value="P5CR-like_CS"/>
</dbReference>
<evidence type="ECO:0000256" key="2">
    <source>
        <dbReference type="ARBA" id="ARBA00022857"/>
    </source>
</evidence>
<name>A0ABX0JKS9_9PROT</name>
<comment type="caution">
    <text evidence="9">The sequence shown here is derived from an EMBL/GenBank/DDBJ whole genome shotgun (WGS) entry which is preliminary data.</text>
</comment>
<dbReference type="InterPro" id="IPR008927">
    <property type="entry name" value="6-PGluconate_DH-like_C_sf"/>
</dbReference>
<dbReference type="EC" id="1.5.1.2" evidence="4 5"/>
<sequence>MAPHLPPLLLVGCGQMGGALFSAWEQNGLAPSVVIDRHREAVPGAHSLVRSIDDIPKRFSPDVVILAVKPQNAAATITELATKRPDLLANGPVIISVMAGCTTRSLAGAFADTPAGSSPAIVRAMPNTPSAVGRGMTGLFAGTNVSAEQKALCDTLLGAVGATVWMDEEDQINILTAISGSGPAYVFLLAELLEQAAVGQGLSRDVARLLARKTITGAGELLDRMPEDAAQLRRNVTSPGGTTAEAISILNAPDNWPASVPEAVAAAIRRARELAA</sequence>
<keyword evidence="4 6" id="KW-0028">Amino-acid biosynthesis</keyword>
<proteinExistence type="inferred from homology"/>
<evidence type="ECO:0000256" key="3">
    <source>
        <dbReference type="ARBA" id="ARBA00023002"/>
    </source>
</evidence>
<comment type="function">
    <text evidence="4">Catalyzes the reduction of 1-pyrroline-5-carboxylate (PCA) to L-proline.</text>
</comment>
<evidence type="ECO:0000259" key="7">
    <source>
        <dbReference type="Pfam" id="PF03807"/>
    </source>
</evidence>
<comment type="catalytic activity">
    <reaction evidence="4 6">
        <text>L-proline + NADP(+) = (S)-1-pyrroline-5-carboxylate + NADPH + 2 H(+)</text>
        <dbReference type="Rhea" id="RHEA:14109"/>
        <dbReference type="ChEBI" id="CHEBI:15378"/>
        <dbReference type="ChEBI" id="CHEBI:17388"/>
        <dbReference type="ChEBI" id="CHEBI:57783"/>
        <dbReference type="ChEBI" id="CHEBI:58349"/>
        <dbReference type="ChEBI" id="CHEBI:60039"/>
        <dbReference type="EC" id="1.5.1.2"/>
    </reaction>
</comment>
<dbReference type="InterPro" id="IPR028939">
    <property type="entry name" value="P5C_Rdtase_cat_N"/>
</dbReference>
<evidence type="ECO:0000256" key="6">
    <source>
        <dbReference type="RuleBase" id="RU003903"/>
    </source>
</evidence>
<dbReference type="PROSITE" id="PS00521">
    <property type="entry name" value="P5CR"/>
    <property type="match status" value="1"/>
</dbReference>
<dbReference type="PANTHER" id="PTHR11645:SF0">
    <property type="entry name" value="PYRROLINE-5-CARBOXYLATE REDUCTASE 3"/>
    <property type="match status" value="1"/>
</dbReference>
<keyword evidence="2 4" id="KW-0521">NADP</keyword>
<keyword evidence="10" id="KW-1185">Reference proteome</keyword>
<accession>A0ABX0JKS9</accession>
<keyword evidence="4 6" id="KW-0641">Proline biosynthesis</keyword>
<dbReference type="InterPro" id="IPR000304">
    <property type="entry name" value="Pyrroline-COOH_reductase"/>
</dbReference>
<evidence type="ECO:0000313" key="10">
    <source>
        <dbReference type="Proteomes" id="UP000635278"/>
    </source>
</evidence>
<comment type="pathway">
    <text evidence="4 6">Amino-acid biosynthesis; L-proline biosynthesis; L-proline from L-glutamate 5-semialdehyde: step 1/1.</text>
</comment>
<dbReference type="Pfam" id="PF03807">
    <property type="entry name" value="F420_oxidored"/>
    <property type="match status" value="1"/>
</dbReference>
<keyword evidence="3 4" id="KW-0560">Oxidoreductase</keyword>
<comment type="similarity">
    <text evidence="1 4 6">Belongs to the pyrroline-5-carboxylate reductase family.</text>
</comment>
<gene>
    <name evidence="4" type="primary">proC</name>
    <name evidence="9" type="ORF">GOB93_01860</name>
</gene>
<dbReference type="SUPFAM" id="SSF48179">
    <property type="entry name" value="6-phosphogluconate dehydrogenase C-terminal domain-like"/>
    <property type="match status" value="1"/>
</dbReference>
<dbReference type="Proteomes" id="UP000635278">
    <property type="component" value="Unassembled WGS sequence"/>
</dbReference>